<keyword evidence="2" id="KW-1185">Reference proteome</keyword>
<comment type="caution">
    <text evidence="1">The sequence shown here is derived from an EMBL/GenBank/DDBJ whole genome shotgun (WGS) entry which is preliminary data.</text>
</comment>
<evidence type="ECO:0000313" key="1">
    <source>
        <dbReference type="EMBL" id="KYO48888.1"/>
    </source>
</evidence>
<reference evidence="1 2" key="1">
    <citation type="journal article" date="2012" name="Genome Biol.">
        <title>Sequencing three crocodilian genomes to illuminate the evolution of archosaurs and amniotes.</title>
        <authorList>
            <person name="St John J.A."/>
            <person name="Braun E.L."/>
            <person name="Isberg S.R."/>
            <person name="Miles L.G."/>
            <person name="Chong A.Y."/>
            <person name="Gongora J."/>
            <person name="Dalzell P."/>
            <person name="Moran C."/>
            <person name="Bed'hom B."/>
            <person name="Abzhanov A."/>
            <person name="Burgess S.C."/>
            <person name="Cooksey A.M."/>
            <person name="Castoe T.A."/>
            <person name="Crawford N.G."/>
            <person name="Densmore L.D."/>
            <person name="Drew J.C."/>
            <person name="Edwards S.V."/>
            <person name="Faircloth B.C."/>
            <person name="Fujita M.K."/>
            <person name="Greenwold M.J."/>
            <person name="Hoffmann F.G."/>
            <person name="Howard J.M."/>
            <person name="Iguchi T."/>
            <person name="Janes D.E."/>
            <person name="Khan S.Y."/>
            <person name="Kohno S."/>
            <person name="de Koning A.J."/>
            <person name="Lance S.L."/>
            <person name="McCarthy F.M."/>
            <person name="McCormack J.E."/>
            <person name="Merchant M.E."/>
            <person name="Peterson D.G."/>
            <person name="Pollock D.D."/>
            <person name="Pourmand N."/>
            <person name="Raney B.J."/>
            <person name="Roessler K.A."/>
            <person name="Sanford J.R."/>
            <person name="Sawyer R.H."/>
            <person name="Schmidt C.J."/>
            <person name="Triplett E.W."/>
            <person name="Tuberville T.D."/>
            <person name="Venegas-Anaya M."/>
            <person name="Howard J.T."/>
            <person name="Jarvis E.D."/>
            <person name="Guillette L.J.Jr."/>
            <person name="Glenn T.C."/>
            <person name="Green R.E."/>
            <person name="Ray D.A."/>
        </authorList>
    </citation>
    <scope>NUCLEOTIDE SEQUENCE [LARGE SCALE GENOMIC DNA]</scope>
    <source>
        <strain evidence="1">KSC_2009_1</strain>
    </source>
</reference>
<dbReference type="AlphaFoldDB" id="A0A151PIL8"/>
<dbReference type="EMBL" id="AKHW03000178">
    <property type="protein sequence ID" value="KYO48888.1"/>
    <property type="molecule type" value="Genomic_DNA"/>
</dbReference>
<sequence length="148" mass="14832">MANLTSGWARQVLVGKAQSISSVLAPQVGSELVQQVLKAALGHSDGINPLLIVPVVSYDVVPPVPAGTAGPEAAELGSQESDGSPRSSVLEALVILAGSSSSMAVVAMGGYGALIIQIIGVGERDGQSKVAMSQMMVIAAGQQNSHGS</sequence>
<protein>
    <submittedName>
        <fullName evidence="1">Uncharacterized protein</fullName>
    </submittedName>
</protein>
<organism evidence="1 2">
    <name type="scientific">Alligator mississippiensis</name>
    <name type="common">American alligator</name>
    <dbReference type="NCBI Taxonomy" id="8496"/>
    <lineage>
        <taxon>Eukaryota</taxon>
        <taxon>Metazoa</taxon>
        <taxon>Chordata</taxon>
        <taxon>Craniata</taxon>
        <taxon>Vertebrata</taxon>
        <taxon>Euteleostomi</taxon>
        <taxon>Archelosauria</taxon>
        <taxon>Archosauria</taxon>
        <taxon>Crocodylia</taxon>
        <taxon>Alligatoridae</taxon>
        <taxon>Alligatorinae</taxon>
        <taxon>Alligator</taxon>
    </lineage>
</organism>
<name>A0A151PIL8_ALLMI</name>
<accession>A0A151PIL8</accession>
<evidence type="ECO:0000313" key="2">
    <source>
        <dbReference type="Proteomes" id="UP000050525"/>
    </source>
</evidence>
<gene>
    <name evidence="1" type="ORF">Y1Q_0020235</name>
</gene>
<proteinExistence type="predicted"/>
<dbReference type="Proteomes" id="UP000050525">
    <property type="component" value="Unassembled WGS sequence"/>
</dbReference>